<keyword evidence="3 6" id="KW-0805">Transcription regulation</keyword>
<evidence type="ECO:0000256" key="7">
    <source>
        <dbReference type="SAM" id="MobiDB-lite"/>
    </source>
</evidence>
<proteinExistence type="inferred from homology"/>
<keyword evidence="6" id="KW-0010">Activator</keyword>
<dbReference type="OMA" id="NPDMQDE"/>
<dbReference type="AlphaFoldDB" id="A0A7N0R8E9"/>
<dbReference type="Pfam" id="PF10018">
    <property type="entry name" value="Med4"/>
    <property type="match status" value="1"/>
</dbReference>
<feature type="compositionally biased region" description="Low complexity" evidence="7">
    <location>
        <begin position="389"/>
        <end position="400"/>
    </location>
</feature>
<evidence type="ECO:0000256" key="4">
    <source>
        <dbReference type="ARBA" id="ARBA00023163"/>
    </source>
</evidence>
<evidence type="ECO:0000256" key="3">
    <source>
        <dbReference type="ARBA" id="ARBA00023015"/>
    </source>
</evidence>
<dbReference type="InterPro" id="IPR019258">
    <property type="entry name" value="Mediator_Med4"/>
</dbReference>
<dbReference type="Gramene" id="Kaladp0001s0180.2.v1.1">
    <property type="protein sequence ID" value="Kaladp0001s0180.2.v1.1.CDS.1"/>
    <property type="gene ID" value="Kaladp0001s0180.v1.1"/>
</dbReference>
<keyword evidence="9" id="KW-1185">Reference proteome</keyword>
<dbReference type="GO" id="GO:0006357">
    <property type="term" value="P:regulation of transcription by RNA polymerase II"/>
    <property type="evidence" value="ECO:0007669"/>
    <property type="project" value="InterPro"/>
</dbReference>
<feature type="compositionally biased region" description="Low complexity" evidence="7">
    <location>
        <begin position="32"/>
        <end position="48"/>
    </location>
</feature>
<evidence type="ECO:0000256" key="2">
    <source>
        <dbReference type="ARBA" id="ARBA00009626"/>
    </source>
</evidence>
<evidence type="ECO:0000256" key="6">
    <source>
        <dbReference type="RuleBase" id="RU364141"/>
    </source>
</evidence>
<keyword evidence="4 6" id="KW-0804">Transcription</keyword>
<reference evidence="8" key="1">
    <citation type="submission" date="2021-01" db="UniProtKB">
        <authorList>
            <consortium name="EnsemblPlants"/>
        </authorList>
    </citation>
    <scope>IDENTIFICATION</scope>
</reference>
<dbReference type="PANTHER" id="PTHR13208">
    <property type="entry name" value="MEDIATOR OF RNA POLYMERASE II TRANSCRIPTION SUBUNIT 4"/>
    <property type="match status" value="1"/>
</dbReference>
<keyword evidence="5 6" id="KW-0539">Nucleus</keyword>
<comment type="function">
    <text evidence="6">Component of the Mediator complex, a coactivator involved in the regulated transcription of nearly all RNA polymerase II-dependent genes. Mediator functions as a bridge to convey information from gene-specific regulatory proteins to the basal RNA polymerase II transcription machinery. Mediator is recruited to promoters by direct interactions with regulatory proteins and serves as a scaffold for the assembly of a functional preinitiation complex with RNA polymerase II and the general transcription factors.</text>
</comment>
<protein>
    <recommendedName>
        <fullName evidence="6">Mediator of RNA polymerase II transcription subunit 4</fullName>
    </recommendedName>
    <alternativeName>
        <fullName evidence="6">Mediator complex subunit 4</fullName>
    </alternativeName>
</protein>
<dbReference type="Gramene" id="Kaladp0001s0180.1.v1.1">
    <property type="protein sequence ID" value="Kaladp0001s0180.1.v1.1.CDS.1"/>
    <property type="gene ID" value="Kaladp0001s0180.v1.1"/>
</dbReference>
<dbReference type="GO" id="GO:0016592">
    <property type="term" value="C:mediator complex"/>
    <property type="evidence" value="ECO:0007669"/>
    <property type="project" value="EnsemblPlants"/>
</dbReference>
<dbReference type="EnsemblPlants" id="Kaladp0001s0180.1.v1.1">
    <property type="protein sequence ID" value="Kaladp0001s0180.1.v1.1.CDS.1"/>
    <property type="gene ID" value="Kaladp0001s0180.v1.1"/>
</dbReference>
<evidence type="ECO:0000256" key="5">
    <source>
        <dbReference type="ARBA" id="ARBA00023242"/>
    </source>
</evidence>
<accession>A0A7N0R8E9</accession>
<dbReference type="EnsemblPlants" id="Kaladp0001s0180.3.v1.1">
    <property type="protein sequence ID" value="Kaladp0001s0180.3.v1.1.CDS.1"/>
    <property type="gene ID" value="Kaladp0001s0180.v1.1"/>
</dbReference>
<evidence type="ECO:0000313" key="9">
    <source>
        <dbReference type="Proteomes" id="UP000594263"/>
    </source>
</evidence>
<feature type="region of interest" description="Disordered" evidence="7">
    <location>
        <begin position="319"/>
        <end position="400"/>
    </location>
</feature>
<dbReference type="Gramene" id="Kaladp0001s0180.3.v1.1">
    <property type="protein sequence ID" value="Kaladp0001s0180.3.v1.1.CDS.1"/>
    <property type="gene ID" value="Kaladp0001s0180.v1.1"/>
</dbReference>
<comment type="subunit">
    <text evidence="6">Component of the Mediator complex.</text>
</comment>
<organism evidence="8 9">
    <name type="scientific">Kalanchoe fedtschenkoi</name>
    <name type="common">Lavender scallops</name>
    <name type="synonym">South American air plant</name>
    <dbReference type="NCBI Taxonomy" id="63787"/>
    <lineage>
        <taxon>Eukaryota</taxon>
        <taxon>Viridiplantae</taxon>
        <taxon>Streptophyta</taxon>
        <taxon>Embryophyta</taxon>
        <taxon>Tracheophyta</taxon>
        <taxon>Spermatophyta</taxon>
        <taxon>Magnoliopsida</taxon>
        <taxon>eudicotyledons</taxon>
        <taxon>Gunneridae</taxon>
        <taxon>Pentapetalae</taxon>
        <taxon>Saxifragales</taxon>
        <taxon>Crassulaceae</taxon>
        <taxon>Kalanchoe</taxon>
    </lineage>
</organism>
<dbReference type="GO" id="GO:0070847">
    <property type="term" value="C:core mediator complex"/>
    <property type="evidence" value="ECO:0007669"/>
    <property type="project" value="TreeGrafter"/>
</dbReference>
<feature type="region of interest" description="Disordered" evidence="7">
    <location>
        <begin position="1"/>
        <end position="48"/>
    </location>
</feature>
<gene>
    <name evidence="6" type="primary">MED4</name>
</gene>
<evidence type="ECO:0000256" key="1">
    <source>
        <dbReference type="ARBA" id="ARBA00004123"/>
    </source>
</evidence>
<comment type="subcellular location">
    <subcellularLocation>
        <location evidence="1 6">Nucleus</location>
    </subcellularLocation>
</comment>
<dbReference type="EnsemblPlants" id="Kaladp0001s0180.2.v1.1">
    <property type="protein sequence ID" value="Kaladp0001s0180.2.v1.1.CDS.1"/>
    <property type="gene ID" value="Kaladp0001s0180.v1.1"/>
</dbReference>
<sequence>MLQHQIGQSPARLGLSNPASPAIPGSAATPKLSSQVQQSQQQQNNNISTTPITTSTALLSLLPPFARAQTLLLQMATLASRLFEVSSKRPVWLNAFRGSLPTFLSSQTQSVTPPPADSTKEILTLFGSLQTQLFEAVAELQEILDLQDAKRKVSREIRSKDSVMLAFANKLKEAERVLDMLVDDYDDYRQPKRLKSGDEKEEEDSSTTIASKLNLSDILSYAHKISYTTFAPPEFGAGLAPLRGALPPAPQDEQMRASQLYTFADLDVGLPKTVEEKAIESLIELPPPAAPIDPLAGIQGLMPPNLTIPAGWKPGMPVELPTDIPLPPPGWKPGDPITLPPMGPVSVPSRTDEQQPRPVSSHPGLHKAPEPIQVRYVNLDIDQDDDSSDYSSSEASSDED</sequence>
<dbReference type="GO" id="GO:0003712">
    <property type="term" value="F:transcription coregulator activity"/>
    <property type="evidence" value="ECO:0007669"/>
    <property type="project" value="InterPro"/>
</dbReference>
<dbReference type="Proteomes" id="UP000594263">
    <property type="component" value="Unplaced"/>
</dbReference>
<dbReference type="PANTHER" id="PTHR13208:SF2">
    <property type="entry name" value="MEDIATOR OF RNA POLYMERASE II TRANSCRIPTION SUBUNIT 4"/>
    <property type="match status" value="1"/>
</dbReference>
<evidence type="ECO:0000313" key="8">
    <source>
        <dbReference type="EnsemblPlants" id="Kaladp0001s0180.2.v1.1.CDS.1"/>
    </source>
</evidence>
<name>A0A7N0R8E9_KALFE</name>
<comment type="similarity">
    <text evidence="2 6">Belongs to the Mediator complex subunit 4 family.</text>
</comment>